<proteinExistence type="predicted"/>
<keyword evidence="1" id="KW-1133">Transmembrane helix</keyword>
<gene>
    <name evidence="2" type="ORF">GEAMG1_0801</name>
</gene>
<organism evidence="2 3">
    <name type="scientific">Trichlorobacter ammonificans</name>
    <dbReference type="NCBI Taxonomy" id="2916410"/>
    <lineage>
        <taxon>Bacteria</taxon>
        <taxon>Pseudomonadati</taxon>
        <taxon>Thermodesulfobacteriota</taxon>
        <taxon>Desulfuromonadia</taxon>
        <taxon>Geobacterales</taxon>
        <taxon>Geobacteraceae</taxon>
        <taxon>Trichlorobacter</taxon>
    </lineage>
</organism>
<evidence type="ECO:0000256" key="1">
    <source>
        <dbReference type="SAM" id="Phobius"/>
    </source>
</evidence>
<dbReference type="EMBL" id="OW150024">
    <property type="protein sequence ID" value="CAH2030614.1"/>
    <property type="molecule type" value="Genomic_DNA"/>
</dbReference>
<keyword evidence="1" id="KW-0472">Membrane</keyword>
<feature type="transmembrane region" description="Helical" evidence="1">
    <location>
        <begin position="17"/>
        <end position="37"/>
    </location>
</feature>
<sequence>MAKEYIQQLPDGPEFRLLGNLFGALIASAGLLAGTMARERSFDYWLEDIVPLLLLVFTVRGVLLNAVRLAQEAIIYDEKMEMLRKAMGPAMEQPADADLDLPLLPRKKGYTEEEVLEAVSKRIQEKREEAVKSNKLIN</sequence>
<reference evidence="2 3" key="1">
    <citation type="submission" date="2022-03" db="EMBL/GenBank/DDBJ databases">
        <authorList>
            <person name="Koch H."/>
        </authorList>
    </citation>
    <scope>NUCLEOTIDE SEQUENCE [LARGE SCALE GENOMIC DNA]</scope>
    <source>
        <strain evidence="2 3">G1</strain>
    </source>
</reference>
<name>A0ABM9D7A9_9BACT</name>
<dbReference type="RefSeq" id="WP_305731536.1">
    <property type="nucleotide sequence ID" value="NZ_OW150024.1"/>
</dbReference>
<evidence type="ECO:0000313" key="2">
    <source>
        <dbReference type="EMBL" id="CAH2030614.1"/>
    </source>
</evidence>
<dbReference type="Proteomes" id="UP001295463">
    <property type="component" value="Chromosome"/>
</dbReference>
<keyword evidence="1" id="KW-0812">Transmembrane</keyword>
<keyword evidence="3" id="KW-1185">Reference proteome</keyword>
<accession>A0ABM9D7A9</accession>
<protein>
    <submittedName>
        <fullName evidence="2">Uncharacterized protein</fullName>
    </submittedName>
</protein>
<evidence type="ECO:0000313" key="3">
    <source>
        <dbReference type="Proteomes" id="UP001295463"/>
    </source>
</evidence>